<keyword evidence="1" id="KW-0812">Transmembrane</keyword>
<evidence type="ECO:0000313" key="2">
    <source>
        <dbReference type="EMBL" id="KAJ8765915.1"/>
    </source>
</evidence>
<feature type="transmembrane region" description="Helical" evidence="1">
    <location>
        <begin position="26"/>
        <end position="48"/>
    </location>
</feature>
<evidence type="ECO:0000256" key="1">
    <source>
        <dbReference type="SAM" id="Phobius"/>
    </source>
</evidence>
<reference evidence="2 3" key="1">
    <citation type="submission" date="2021-09" db="EMBL/GenBank/DDBJ databases">
        <title>Genomic insights and catalytic innovation underlie evolution of tropane alkaloids biosynthesis.</title>
        <authorList>
            <person name="Wang Y.-J."/>
            <person name="Tian T."/>
            <person name="Huang J.-P."/>
            <person name="Huang S.-X."/>
        </authorList>
    </citation>
    <scope>NUCLEOTIDE SEQUENCE [LARGE SCALE GENOMIC DNA]</scope>
    <source>
        <strain evidence="2">KIB-2018</strain>
        <tissue evidence="2">Leaf</tissue>
    </source>
</reference>
<dbReference type="FunFam" id="3.90.550.50:FF:000006">
    <property type="entry name" value="Fringe-related protein-like"/>
    <property type="match status" value="1"/>
</dbReference>
<protein>
    <submittedName>
        <fullName evidence="2">Uncharacterized protein</fullName>
    </submittedName>
</protein>
<keyword evidence="3" id="KW-1185">Reference proteome</keyword>
<accession>A0AAV8TIT6</accession>
<evidence type="ECO:0000313" key="3">
    <source>
        <dbReference type="Proteomes" id="UP001159364"/>
    </source>
</evidence>
<dbReference type="Gene3D" id="3.90.550.50">
    <property type="match status" value="1"/>
</dbReference>
<keyword evidence="1" id="KW-1133">Transmembrane helix</keyword>
<keyword evidence="1" id="KW-0472">Membrane</keyword>
<comment type="caution">
    <text evidence="2">The sequence shown here is derived from an EMBL/GenBank/DDBJ whole genome shotgun (WGS) entry which is preliminary data.</text>
</comment>
<dbReference type="Proteomes" id="UP001159364">
    <property type="component" value="Linkage Group LG05"/>
</dbReference>
<gene>
    <name evidence="2" type="ORF">K2173_020431</name>
</gene>
<organism evidence="2 3">
    <name type="scientific">Erythroxylum novogranatense</name>
    <dbReference type="NCBI Taxonomy" id="1862640"/>
    <lineage>
        <taxon>Eukaryota</taxon>
        <taxon>Viridiplantae</taxon>
        <taxon>Streptophyta</taxon>
        <taxon>Embryophyta</taxon>
        <taxon>Tracheophyta</taxon>
        <taxon>Spermatophyta</taxon>
        <taxon>Magnoliopsida</taxon>
        <taxon>eudicotyledons</taxon>
        <taxon>Gunneridae</taxon>
        <taxon>Pentapetalae</taxon>
        <taxon>rosids</taxon>
        <taxon>fabids</taxon>
        <taxon>Malpighiales</taxon>
        <taxon>Erythroxylaceae</taxon>
        <taxon>Erythroxylum</taxon>
    </lineage>
</organism>
<dbReference type="AlphaFoldDB" id="A0AAV8TIT6"/>
<dbReference type="EMBL" id="JAIWQS010000005">
    <property type="protein sequence ID" value="KAJ8765915.1"/>
    <property type="molecule type" value="Genomic_DNA"/>
</dbReference>
<proteinExistence type="predicted"/>
<name>A0AAV8TIT6_9ROSI</name>
<dbReference type="Pfam" id="PF04646">
    <property type="entry name" value="DUF604"/>
    <property type="match status" value="1"/>
</dbReference>
<dbReference type="PANTHER" id="PTHR10811">
    <property type="entry name" value="FRINGE-RELATED"/>
    <property type="match status" value="1"/>
</dbReference>
<dbReference type="InterPro" id="IPR006740">
    <property type="entry name" value="DUF604"/>
</dbReference>
<sequence>MSQIGMQHQQVKKLKLLSIPDRSCEIFVAIARISLLLCFVSSISLALYTSFSSQRHWLLSPYPVRNAPSRPSVDPTNISHIVFGLGGSVATWHDRSRYSALWWLPNITRGFVWLDEMPPSGDDRNNDSSPETPCRISSPEWTRFRFSSSQSAVRIARIITDTFKLRLPNVRWFVMGDDDTVYFCRNLVSVLGKYDHNQMWYIGGNSESVEQDVMHTYDMAFGGGGFAISYPLAERLVSIFDGCLDRYFYFYGSDQRIWACITEIGVGLTKEPGFHQLDIRGNPYGLLAAHPPAPLVSLHHLDHLSSLFPDQDKVHSLRTLMTAYHLDPPRILQQTFCHDYKHIWSISVSWGYTVQLYPLLLPAMDLQKPLQTFKTWRSSSDGPFTFDVRPMSPNPCERPLIFMLNRTNGVGDRGTLTGYKRLAYTPGKECNSAQYRQALSVRGILVSTVKMDPNYWTKAMRRQCCELVRIQKGIMHIRIRNCRPGETVTA</sequence>